<evidence type="ECO:0000313" key="2">
    <source>
        <dbReference type="EMBL" id="CCO08536.1"/>
    </source>
</evidence>
<reference evidence="2 3" key="1">
    <citation type="journal article" date="2013" name="Genome Announc.">
        <title>Genome Sequence of the Sulfate-Reducing Bacterium Desulfotomaculum hydrothermale Lam5(T).</title>
        <authorList>
            <person name="Amin O."/>
            <person name="Fardeau M.L."/>
            <person name="Valette O."/>
            <person name="Hirschler-Rea A."/>
            <person name="Barbe V."/>
            <person name="Medigue C."/>
            <person name="Vacherie B."/>
            <person name="Ollivier B."/>
            <person name="Bertin P.N."/>
            <person name="Dolla A."/>
        </authorList>
    </citation>
    <scope>NUCLEOTIDE SEQUENCE [LARGE SCALE GENOMIC DNA]</scope>
    <source>
        <strain evidence="3">Lam5 / DSM 18033</strain>
    </source>
</reference>
<dbReference type="CDD" id="cd02028">
    <property type="entry name" value="UMPK_like"/>
    <property type="match status" value="1"/>
</dbReference>
<dbReference type="GO" id="GO:0005524">
    <property type="term" value="F:ATP binding"/>
    <property type="evidence" value="ECO:0007669"/>
    <property type="project" value="InterPro"/>
</dbReference>
<evidence type="ECO:0000313" key="3">
    <source>
        <dbReference type="Proteomes" id="UP000009315"/>
    </source>
</evidence>
<dbReference type="STRING" id="1121428.DESHY_40086"/>
<dbReference type="eggNOG" id="COG0441">
    <property type="taxonomic scope" value="Bacteria"/>
</dbReference>
<dbReference type="InterPro" id="IPR027417">
    <property type="entry name" value="P-loop_NTPase"/>
</dbReference>
<dbReference type="InterPro" id="IPR018163">
    <property type="entry name" value="Thr/Ala-tRNA-synth_IIc_edit"/>
</dbReference>
<feature type="domain" description="Phosphoribulokinase/uridine kinase" evidence="1">
    <location>
        <begin position="290"/>
        <end position="487"/>
    </location>
</feature>
<accession>K8EIU6</accession>
<keyword evidence="3" id="KW-1185">Reference proteome</keyword>
<dbReference type="AlphaFoldDB" id="K8EIU6"/>
<dbReference type="Gene3D" id="3.30.980.10">
    <property type="entry name" value="Threonyl-trna Synthetase, Chain A, domain 2"/>
    <property type="match status" value="1"/>
</dbReference>
<sequence>MEELIKVQVDGDYTYEVAPGTTVLELLQMHPPQNMPVVAAGINNLLKDLRTPLTTSCEVRLVNLASAEGMRIYHRSITMVLMRAVAEVLPGSTAVIQHTLGNGLYGEIHYDRPLRDRDIARVERQMRYIIEADEPFLHTVLNKEDAERLFTEAGQVDKIQLLKYLPGDEVAIYACGGYYDFCHGPMVPGTGCLKQFRLRFYLPGFILELPKTESPLEIPPYVEQGKLANIHFEAKKWANILKVNNVVSLNDMVTGGDVANLIRVSEAFHEKKIAQIADQIADNIDRIRIVLIAGPSSSGKTSFAQRLSTQLQVNGIRPVAISLDDYFVDREHTPRDENGNYDFESIRAIDIPLFNDHLIKLIQGEEIKLPYFNFKTGKREYHGERLKLGPADLLVVEGIHGLNDLLTGSIPKGRKFKIYVSALTQINLDNQNRIPTTDVRLLRRIARDQRCRGRSARETLAMWPSVRRGEEKNIFPFQESADVMFNSALPYELAVLKPIVEPHLKEIKPEHPEFAEAGRLLNLLRYIAPLGMDEVPLNSIVREFIGGSCFEGTVR</sequence>
<dbReference type="eggNOG" id="COG0572">
    <property type="taxonomic scope" value="Bacteria"/>
</dbReference>
<dbReference type="PANTHER" id="PTHR10285">
    <property type="entry name" value="URIDINE KINASE"/>
    <property type="match status" value="1"/>
</dbReference>
<dbReference type="OrthoDB" id="9764644at2"/>
<dbReference type="SUPFAM" id="SSF55186">
    <property type="entry name" value="ThrRS/AlaRS common domain"/>
    <property type="match status" value="1"/>
</dbReference>
<dbReference type="Gene3D" id="3.40.50.300">
    <property type="entry name" value="P-loop containing nucleotide triphosphate hydrolases"/>
    <property type="match status" value="1"/>
</dbReference>
<dbReference type="SUPFAM" id="SSF52540">
    <property type="entry name" value="P-loop containing nucleoside triphosphate hydrolases"/>
    <property type="match status" value="1"/>
</dbReference>
<keyword evidence="2" id="KW-0808">Transferase</keyword>
<dbReference type="Proteomes" id="UP000009315">
    <property type="component" value="Unassembled WGS sequence"/>
</dbReference>
<organism evidence="2 3">
    <name type="scientific">Desulforamulus hydrothermalis Lam5 = DSM 18033</name>
    <dbReference type="NCBI Taxonomy" id="1121428"/>
    <lineage>
        <taxon>Bacteria</taxon>
        <taxon>Bacillati</taxon>
        <taxon>Bacillota</taxon>
        <taxon>Clostridia</taxon>
        <taxon>Eubacteriales</taxon>
        <taxon>Peptococcaceae</taxon>
        <taxon>Desulforamulus</taxon>
    </lineage>
</organism>
<keyword evidence="2" id="KW-0418">Kinase</keyword>
<name>K8EIU6_9FIRM</name>
<dbReference type="Pfam" id="PF00485">
    <property type="entry name" value="PRK"/>
    <property type="match status" value="1"/>
</dbReference>
<dbReference type="InterPro" id="IPR006083">
    <property type="entry name" value="PRK/URK"/>
</dbReference>
<gene>
    <name evidence="2" type="ORF">DESHY_40086</name>
</gene>
<proteinExistence type="predicted"/>
<evidence type="ECO:0000259" key="1">
    <source>
        <dbReference type="Pfam" id="PF00485"/>
    </source>
</evidence>
<dbReference type="RefSeq" id="WP_008412010.1">
    <property type="nucleotide sequence ID" value="NZ_CAOS01000011.1"/>
</dbReference>
<protein>
    <submittedName>
        <fullName evidence="2">Phosphoribulokinase/uridine kinase</fullName>
    </submittedName>
</protein>
<dbReference type="GO" id="GO:0016301">
    <property type="term" value="F:kinase activity"/>
    <property type="evidence" value="ECO:0007669"/>
    <property type="project" value="UniProtKB-KW"/>
</dbReference>
<comment type="caution">
    <text evidence="2">The sequence shown here is derived from an EMBL/GenBank/DDBJ whole genome shotgun (WGS) entry which is preliminary data.</text>
</comment>
<dbReference type="EMBL" id="CAOS01000011">
    <property type="protein sequence ID" value="CCO08536.1"/>
    <property type="molecule type" value="Genomic_DNA"/>
</dbReference>